<reference evidence="11" key="1">
    <citation type="submission" date="2023-01" db="EMBL/GenBank/DDBJ databases">
        <title>Key to firefly adult light organ development and bioluminescence: homeobox transcription factors regulate luciferase expression and transportation to peroxisome.</title>
        <authorList>
            <person name="Fu X."/>
        </authorList>
    </citation>
    <scope>NUCLEOTIDE SEQUENCE [LARGE SCALE GENOMIC DNA]</scope>
</reference>
<keyword evidence="4" id="KW-0762">Sugar transport</keyword>
<name>A0AAN7PAN8_9COLE</name>
<dbReference type="SUPFAM" id="SSF103473">
    <property type="entry name" value="MFS general substrate transporter"/>
    <property type="match status" value="1"/>
</dbReference>
<protein>
    <recommendedName>
        <fullName evidence="9">Major facilitator superfamily (MFS) profile domain-containing protein</fullName>
    </recommendedName>
</protein>
<dbReference type="InterPro" id="IPR020846">
    <property type="entry name" value="MFS_dom"/>
</dbReference>
<dbReference type="Gene3D" id="1.20.1250.20">
    <property type="entry name" value="MFS general substrate transporter like domains"/>
    <property type="match status" value="1"/>
</dbReference>
<dbReference type="PANTHER" id="PTHR48021:SF39">
    <property type="entry name" value="MAJOR FACILITATOR SUPERFAMILY (MFS) PROFILE DOMAIN-CONTAINING PROTEIN"/>
    <property type="match status" value="1"/>
</dbReference>
<evidence type="ECO:0000256" key="6">
    <source>
        <dbReference type="ARBA" id="ARBA00022989"/>
    </source>
</evidence>
<dbReference type="InterPro" id="IPR005828">
    <property type="entry name" value="MFS_sugar_transport-like"/>
</dbReference>
<gene>
    <name evidence="10" type="ORF">RN001_008715</name>
</gene>
<evidence type="ECO:0000313" key="11">
    <source>
        <dbReference type="Proteomes" id="UP001353858"/>
    </source>
</evidence>
<dbReference type="GO" id="GO:0005886">
    <property type="term" value="C:plasma membrane"/>
    <property type="evidence" value="ECO:0007669"/>
    <property type="project" value="UniProtKB-SubCell"/>
</dbReference>
<feature type="transmembrane region" description="Helical" evidence="8">
    <location>
        <begin position="614"/>
        <end position="637"/>
    </location>
</feature>
<feature type="transmembrane region" description="Helical" evidence="8">
    <location>
        <begin position="575"/>
        <end position="593"/>
    </location>
</feature>
<comment type="caution">
    <text evidence="10">The sequence shown here is derived from an EMBL/GenBank/DDBJ whole genome shotgun (WGS) entry which is preliminary data.</text>
</comment>
<evidence type="ECO:0000256" key="4">
    <source>
        <dbReference type="ARBA" id="ARBA00022597"/>
    </source>
</evidence>
<dbReference type="GO" id="GO:0022857">
    <property type="term" value="F:transmembrane transporter activity"/>
    <property type="evidence" value="ECO:0007669"/>
    <property type="project" value="InterPro"/>
</dbReference>
<evidence type="ECO:0000256" key="1">
    <source>
        <dbReference type="ARBA" id="ARBA00004651"/>
    </source>
</evidence>
<feature type="transmembrane region" description="Helical" evidence="8">
    <location>
        <begin position="296"/>
        <end position="317"/>
    </location>
</feature>
<keyword evidence="6 8" id="KW-1133">Transmembrane helix</keyword>
<feature type="transmembrane region" description="Helical" evidence="8">
    <location>
        <begin position="369"/>
        <end position="394"/>
    </location>
</feature>
<dbReference type="Proteomes" id="UP001353858">
    <property type="component" value="Unassembled WGS sequence"/>
</dbReference>
<feature type="transmembrane region" description="Helical" evidence="8">
    <location>
        <begin position="256"/>
        <end position="276"/>
    </location>
</feature>
<dbReference type="EMBL" id="JARPUR010000003">
    <property type="protein sequence ID" value="KAK4880569.1"/>
    <property type="molecule type" value="Genomic_DNA"/>
</dbReference>
<evidence type="ECO:0000313" key="10">
    <source>
        <dbReference type="EMBL" id="KAK4880569.1"/>
    </source>
</evidence>
<comment type="subcellular location">
    <subcellularLocation>
        <location evidence="1">Cell membrane</location>
        <topology evidence="1">Multi-pass membrane protein</topology>
    </subcellularLocation>
</comment>
<proteinExistence type="predicted"/>
<dbReference type="FunFam" id="1.20.1250.20:FF:000218">
    <property type="entry name" value="facilitated trehalose transporter Tret1"/>
    <property type="match status" value="1"/>
</dbReference>
<evidence type="ECO:0000256" key="3">
    <source>
        <dbReference type="ARBA" id="ARBA00022475"/>
    </source>
</evidence>
<feature type="transmembrane region" description="Helical" evidence="8">
    <location>
        <begin position="57"/>
        <end position="78"/>
    </location>
</feature>
<dbReference type="InterPro" id="IPR036259">
    <property type="entry name" value="MFS_trans_sf"/>
</dbReference>
<dbReference type="PROSITE" id="PS50850">
    <property type="entry name" value="MFS"/>
    <property type="match status" value="1"/>
</dbReference>
<feature type="transmembrane region" description="Helical" evidence="8">
    <location>
        <begin position="146"/>
        <end position="169"/>
    </location>
</feature>
<dbReference type="AlphaFoldDB" id="A0AAN7PAN8"/>
<keyword evidence="7 8" id="KW-0472">Membrane</keyword>
<organism evidence="10 11">
    <name type="scientific">Aquatica leii</name>
    <dbReference type="NCBI Taxonomy" id="1421715"/>
    <lineage>
        <taxon>Eukaryota</taxon>
        <taxon>Metazoa</taxon>
        <taxon>Ecdysozoa</taxon>
        <taxon>Arthropoda</taxon>
        <taxon>Hexapoda</taxon>
        <taxon>Insecta</taxon>
        <taxon>Pterygota</taxon>
        <taxon>Neoptera</taxon>
        <taxon>Endopterygota</taxon>
        <taxon>Coleoptera</taxon>
        <taxon>Polyphaga</taxon>
        <taxon>Elateriformia</taxon>
        <taxon>Elateroidea</taxon>
        <taxon>Lampyridae</taxon>
        <taxon>Luciolinae</taxon>
        <taxon>Aquatica</taxon>
    </lineage>
</organism>
<feature type="transmembrane region" description="Helical" evidence="8">
    <location>
        <begin position="471"/>
        <end position="490"/>
    </location>
</feature>
<evidence type="ECO:0000256" key="7">
    <source>
        <dbReference type="ARBA" id="ARBA00023136"/>
    </source>
</evidence>
<evidence type="ECO:0000259" key="9">
    <source>
        <dbReference type="PROSITE" id="PS50850"/>
    </source>
</evidence>
<evidence type="ECO:0000256" key="5">
    <source>
        <dbReference type="ARBA" id="ARBA00022692"/>
    </source>
</evidence>
<feature type="domain" description="Major facilitator superfamily (MFS) profile" evidence="9">
    <location>
        <begin position="15"/>
        <end position="494"/>
    </location>
</feature>
<feature type="transmembrane region" description="Helical" evidence="8">
    <location>
        <begin position="175"/>
        <end position="198"/>
    </location>
</feature>
<sequence>MSKNVSDARVLSAQILAAMVKNVLLVIIGMGIAYPTILIPSLLKETEINLTITKNDISWIASTELICIILGSIGSGVCTQYLGRKRFMQVLTVPLCIIWLTFTFCNQIWQVYLGLALYGICQGLVESPVMSYVAEVTQPRLRGILSATNTLSVMFGVFLEFCLGTLLSWRNAACASTIVPICAFILLCFIPESPHWLMMHNKLKKTQKSLAWLRGWTNIENVNEEFQEMCRNHSMAEDQKDTNVNFNIRNYFKKNFYRPLLLVSFVAFLSTFSGFMTLQTYAVSIFHTLQVPINEFYATIILGVVQFIGCSITIVLIKYCGKRIMIFISMIGLAICECVVGFYAYSKNTNNLIFRDEIELRSSLTETRWIPLTFLILLSFFGSCGLRSLPWILICEIYTHETRALLELNANDGDETPNEPTAAAQEEIVEVLIIEYKNPKAPEPKKRSGRQQIIKAAKTAPNDASTYPLRVWNFFSVLCLLLYYSALLYVSTTSIIRFQFGIACSFASTMEVTRLLMKVHSFVRSNVPKVLRHKPNKDKQLYPKFYNYLYFLFAPTAIYQDVYPRNKEKTNWKNVVTGSIEFLIGFVLLSYIFDTGFVRHLQDFGLKPFPPGDIIMIIFQSFPYGLLIVVTIFYLGLHVWLNVFSEMLGFSDRLFYKVIFLHIWKK</sequence>
<dbReference type="InterPro" id="IPR050549">
    <property type="entry name" value="MFS_Trehalose_Transporter"/>
</dbReference>
<keyword evidence="3" id="KW-1003">Cell membrane</keyword>
<evidence type="ECO:0000256" key="2">
    <source>
        <dbReference type="ARBA" id="ARBA00022448"/>
    </source>
</evidence>
<keyword evidence="2" id="KW-0813">Transport</keyword>
<keyword evidence="5 8" id="KW-0812">Transmembrane</keyword>
<keyword evidence="11" id="KW-1185">Reference proteome</keyword>
<dbReference type="PANTHER" id="PTHR48021">
    <property type="match status" value="1"/>
</dbReference>
<dbReference type="PROSITE" id="PS00217">
    <property type="entry name" value="SUGAR_TRANSPORT_2"/>
    <property type="match status" value="1"/>
</dbReference>
<feature type="transmembrane region" description="Helical" evidence="8">
    <location>
        <begin position="90"/>
        <end position="109"/>
    </location>
</feature>
<accession>A0AAN7PAN8</accession>
<feature type="transmembrane region" description="Helical" evidence="8">
    <location>
        <begin position="545"/>
        <end position="563"/>
    </location>
</feature>
<evidence type="ECO:0000256" key="8">
    <source>
        <dbReference type="SAM" id="Phobius"/>
    </source>
</evidence>
<feature type="transmembrane region" description="Helical" evidence="8">
    <location>
        <begin position="12"/>
        <end position="37"/>
    </location>
</feature>
<feature type="transmembrane region" description="Helical" evidence="8">
    <location>
        <begin position="324"/>
        <end position="345"/>
    </location>
</feature>
<dbReference type="InterPro" id="IPR005829">
    <property type="entry name" value="Sugar_transporter_CS"/>
</dbReference>
<dbReference type="Pfam" id="PF00083">
    <property type="entry name" value="Sugar_tr"/>
    <property type="match status" value="1"/>
</dbReference>